<protein>
    <submittedName>
        <fullName evidence="2">DUF3887 domain-containing protein</fullName>
    </submittedName>
</protein>
<evidence type="ECO:0000313" key="3">
    <source>
        <dbReference type="Proteomes" id="UP000501849"/>
    </source>
</evidence>
<organism evidence="2 3">
    <name type="scientific">Mycolicibacterium frederiksbergense</name>
    <dbReference type="NCBI Taxonomy" id="117567"/>
    <lineage>
        <taxon>Bacteria</taxon>
        <taxon>Bacillati</taxon>
        <taxon>Actinomycetota</taxon>
        <taxon>Actinomycetes</taxon>
        <taxon>Mycobacteriales</taxon>
        <taxon>Mycobacteriaceae</taxon>
        <taxon>Mycolicibacterium</taxon>
    </lineage>
</organism>
<dbReference type="Gene3D" id="3.10.450.590">
    <property type="match status" value="1"/>
</dbReference>
<gene>
    <name evidence="2" type="ORF">EXE63_05830</name>
</gene>
<reference evidence="2 3" key="1">
    <citation type="submission" date="2019-04" db="EMBL/GenBank/DDBJ databases">
        <title>Draft, Whole-Genome Sequence of the Anthracene-degrading Mycobacterium frederiksbergense LB501T, Isolated from a Polycyclic Aromatic Hydrocarbon (PAH)-Contaminated Soil.</title>
        <authorList>
            <person name="Augelletti F."/>
        </authorList>
    </citation>
    <scope>NUCLEOTIDE SEQUENCE [LARGE SCALE GENOMIC DNA]</scope>
    <source>
        <strain evidence="2 3">LB 501T</strain>
    </source>
</reference>
<accession>A0A6H0RYV3</accession>
<dbReference type="RefSeq" id="WP_168141181.1">
    <property type="nucleotide sequence ID" value="NZ_CBCSDT010000003.1"/>
</dbReference>
<dbReference type="Pfam" id="PF13026">
    <property type="entry name" value="DUF3887"/>
    <property type="match status" value="1"/>
</dbReference>
<proteinExistence type="predicted"/>
<name>A0A6H0RYV3_9MYCO</name>
<evidence type="ECO:0000259" key="1">
    <source>
        <dbReference type="Pfam" id="PF13026"/>
    </source>
</evidence>
<feature type="domain" description="DUF3887" evidence="1">
    <location>
        <begin position="53"/>
        <end position="137"/>
    </location>
</feature>
<dbReference type="KEGG" id="mfre:EXE63_05830"/>
<keyword evidence="3" id="KW-1185">Reference proteome</keyword>
<dbReference type="InterPro" id="IPR024981">
    <property type="entry name" value="DUF3887"/>
</dbReference>
<sequence>MRPANTRHPRQSDTARPLAAIMAVLLGAGALTLGAPTAAAEVPPDQVALSTLDEIVRGDYPAAAADFNPTMQSLLPTQALQQSWDLYQQVFGAYQSHGVPENIQRGDVTVVNVPLQMTRRPGQFRLTVQPDGSVASLTFLKEGVPVP</sequence>
<dbReference type="Proteomes" id="UP000501849">
    <property type="component" value="Chromosome"/>
</dbReference>
<dbReference type="EMBL" id="CP038799">
    <property type="protein sequence ID" value="QIV80462.1"/>
    <property type="molecule type" value="Genomic_DNA"/>
</dbReference>
<dbReference type="AlphaFoldDB" id="A0A6H0RYV3"/>
<evidence type="ECO:0000313" key="2">
    <source>
        <dbReference type="EMBL" id="QIV80462.1"/>
    </source>
</evidence>